<reference evidence="4 5" key="1">
    <citation type="submission" date="2016-08" db="EMBL/GenBank/DDBJ databases">
        <title>A Parts List for Fungal Cellulosomes Revealed by Comparative Genomics.</title>
        <authorList>
            <consortium name="DOE Joint Genome Institute"/>
            <person name="Haitjema C.H."/>
            <person name="Gilmore S.P."/>
            <person name="Henske J.K."/>
            <person name="Solomon K.V."/>
            <person name="De Groot R."/>
            <person name="Kuo A."/>
            <person name="Mondo S.J."/>
            <person name="Salamov A.A."/>
            <person name="Labutti K."/>
            <person name="Zhao Z."/>
            <person name="Chiniquy J."/>
            <person name="Barry K."/>
            <person name="Brewer H.M."/>
            <person name="Purvine S.O."/>
            <person name="Wright A.T."/>
            <person name="Boxma B."/>
            <person name="Van Alen T."/>
            <person name="Hackstein J.H."/>
            <person name="Baker S.E."/>
            <person name="Grigoriev I.V."/>
            <person name="O'Malley M.A."/>
        </authorList>
    </citation>
    <scope>NUCLEOTIDE SEQUENCE [LARGE SCALE GENOMIC DNA]</scope>
    <source>
        <strain evidence="4 5">S4</strain>
    </source>
</reference>
<keyword evidence="3" id="KW-0732">Signal</keyword>
<feature type="chain" id="PRO_5012847293" evidence="3">
    <location>
        <begin position="21"/>
        <end position="211"/>
    </location>
</feature>
<reference evidence="4 5" key="2">
    <citation type="submission" date="2016-08" db="EMBL/GenBank/DDBJ databases">
        <title>Pervasive Adenine N6-methylation of Active Genes in Fungi.</title>
        <authorList>
            <consortium name="DOE Joint Genome Institute"/>
            <person name="Mondo S.J."/>
            <person name="Dannebaum R.O."/>
            <person name="Kuo R.C."/>
            <person name="Labutti K."/>
            <person name="Haridas S."/>
            <person name="Kuo A."/>
            <person name="Salamov A."/>
            <person name="Ahrendt S.R."/>
            <person name="Lipzen A."/>
            <person name="Sullivan W."/>
            <person name="Andreopoulos W.B."/>
            <person name="Clum A."/>
            <person name="Lindquist E."/>
            <person name="Daum C."/>
            <person name="Ramamoorthy G.K."/>
            <person name="Gryganskyi A."/>
            <person name="Culley D."/>
            <person name="Magnuson J.K."/>
            <person name="James T.Y."/>
            <person name="O'Malley M.A."/>
            <person name="Stajich J.E."/>
            <person name="Spatafora J.W."/>
            <person name="Visel A."/>
            <person name="Grigoriev I.V."/>
        </authorList>
    </citation>
    <scope>NUCLEOTIDE SEQUENCE [LARGE SCALE GENOMIC DNA]</scope>
    <source>
        <strain evidence="4 5">S4</strain>
    </source>
</reference>
<keyword evidence="5" id="KW-1185">Reference proteome</keyword>
<protein>
    <submittedName>
        <fullName evidence="4">Lysozyme-like protein</fullName>
    </submittedName>
</protein>
<dbReference type="Pfam" id="PF00959">
    <property type="entry name" value="Phage_lysozyme"/>
    <property type="match status" value="1"/>
</dbReference>
<dbReference type="InterPro" id="IPR052619">
    <property type="entry name" value="Phage_lysozyme-like"/>
</dbReference>
<dbReference type="GO" id="GO:0003796">
    <property type="term" value="F:lysozyme activity"/>
    <property type="evidence" value="ECO:0007669"/>
    <property type="project" value="InterPro"/>
</dbReference>
<dbReference type="InterPro" id="IPR002196">
    <property type="entry name" value="Glyco_hydro_24"/>
</dbReference>
<dbReference type="PANTHER" id="PTHR37406:SF1">
    <property type="entry name" value="T4-TYPE LYSOZYME 1-RELATED"/>
    <property type="match status" value="1"/>
</dbReference>
<dbReference type="Proteomes" id="UP000193944">
    <property type="component" value="Unassembled WGS sequence"/>
</dbReference>
<name>A0A1Y1V803_9FUNG</name>
<dbReference type="AlphaFoldDB" id="A0A1Y1V803"/>
<sequence>MKFYSIVLLVLVTVLPYVYGATVTSLSEGILKYEEVSNKAKLQPYCDETSQLWHIGYGHNCNTGCKTNTKCTKDKKVNNVKVNNKFTASSAQKLLDNDVQSHVKCVTDMKFTNLNNYRKSVLVAMSYQLGCDALNKNWPNFIKNVKNSNWKQAVYEMKHNSKGGKSKWYEQTPGRVDRLGCIMEKFSCKNSNDSACVKKVVKDCKITGYNW</sequence>
<dbReference type="PANTHER" id="PTHR37406">
    <property type="entry name" value="T4-TYPE LYSOZYME 1-RELATED"/>
    <property type="match status" value="1"/>
</dbReference>
<dbReference type="InterPro" id="IPR023346">
    <property type="entry name" value="Lysozyme-like_dom_sf"/>
</dbReference>
<gene>
    <name evidence="4" type="ORF">BCR32DRAFT_330985</name>
</gene>
<dbReference type="GO" id="GO:0009253">
    <property type="term" value="P:peptidoglycan catabolic process"/>
    <property type="evidence" value="ECO:0007669"/>
    <property type="project" value="InterPro"/>
</dbReference>
<dbReference type="InterPro" id="IPR023347">
    <property type="entry name" value="Lysozyme_dom_sf"/>
</dbReference>
<evidence type="ECO:0000256" key="1">
    <source>
        <dbReference type="ARBA" id="ARBA00022529"/>
    </source>
</evidence>
<dbReference type="SUPFAM" id="SSF53955">
    <property type="entry name" value="Lysozyme-like"/>
    <property type="match status" value="1"/>
</dbReference>
<evidence type="ECO:0000313" key="5">
    <source>
        <dbReference type="Proteomes" id="UP000193944"/>
    </source>
</evidence>
<dbReference type="GO" id="GO:0016998">
    <property type="term" value="P:cell wall macromolecule catabolic process"/>
    <property type="evidence" value="ECO:0007669"/>
    <property type="project" value="InterPro"/>
</dbReference>
<dbReference type="GO" id="GO:0042742">
    <property type="term" value="P:defense response to bacterium"/>
    <property type="evidence" value="ECO:0007669"/>
    <property type="project" value="UniProtKB-KW"/>
</dbReference>
<dbReference type="EMBL" id="MCFG01000746">
    <property type="protein sequence ID" value="ORX48884.1"/>
    <property type="molecule type" value="Genomic_DNA"/>
</dbReference>
<comment type="caution">
    <text evidence="4">The sequence shown here is derived from an EMBL/GenBank/DDBJ whole genome shotgun (WGS) entry which is preliminary data.</text>
</comment>
<dbReference type="GO" id="GO:0031640">
    <property type="term" value="P:killing of cells of another organism"/>
    <property type="evidence" value="ECO:0007669"/>
    <property type="project" value="UniProtKB-KW"/>
</dbReference>
<accession>A0A1Y1V803</accession>
<feature type="signal peptide" evidence="3">
    <location>
        <begin position="1"/>
        <end position="20"/>
    </location>
</feature>
<keyword evidence="1" id="KW-0929">Antimicrobial</keyword>
<proteinExistence type="predicted"/>
<evidence type="ECO:0000256" key="3">
    <source>
        <dbReference type="SAM" id="SignalP"/>
    </source>
</evidence>
<dbReference type="Gene3D" id="1.10.530.40">
    <property type="match status" value="1"/>
</dbReference>
<keyword evidence="2" id="KW-0081">Bacteriolytic enzyme</keyword>
<organism evidence="4 5">
    <name type="scientific">Anaeromyces robustus</name>
    <dbReference type="NCBI Taxonomy" id="1754192"/>
    <lineage>
        <taxon>Eukaryota</taxon>
        <taxon>Fungi</taxon>
        <taxon>Fungi incertae sedis</taxon>
        <taxon>Chytridiomycota</taxon>
        <taxon>Chytridiomycota incertae sedis</taxon>
        <taxon>Neocallimastigomycetes</taxon>
        <taxon>Neocallimastigales</taxon>
        <taxon>Neocallimastigaceae</taxon>
        <taxon>Anaeromyces</taxon>
    </lineage>
</organism>
<evidence type="ECO:0000313" key="4">
    <source>
        <dbReference type="EMBL" id="ORX48884.1"/>
    </source>
</evidence>
<evidence type="ECO:0000256" key="2">
    <source>
        <dbReference type="ARBA" id="ARBA00022638"/>
    </source>
</evidence>